<evidence type="ECO:0000256" key="1">
    <source>
        <dbReference type="ARBA" id="ARBA00004370"/>
    </source>
</evidence>
<comment type="function">
    <text evidence="8">Essential cell division protein.</text>
</comment>
<keyword evidence="2 8" id="KW-1003">Cell membrane</keyword>
<evidence type="ECO:0000313" key="11">
    <source>
        <dbReference type="EMBL" id="SDF55786.1"/>
    </source>
</evidence>
<evidence type="ECO:0000313" key="12">
    <source>
        <dbReference type="Proteomes" id="UP000199406"/>
    </source>
</evidence>
<dbReference type="EMBL" id="FNBT01000004">
    <property type="protein sequence ID" value="SDF55786.1"/>
    <property type="molecule type" value="Genomic_DNA"/>
</dbReference>
<dbReference type="STRING" id="1550231.SAMN05660662_2636"/>
<dbReference type="PANTHER" id="PTHR37820:SF1">
    <property type="entry name" value="CELL DIVISION PROTEIN FTSQ"/>
    <property type="match status" value="1"/>
</dbReference>
<name>A0A1G7M2E5_9ACTN</name>
<dbReference type="GO" id="GO:0090529">
    <property type="term" value="P:cell septum assembly"/>
    <property type="evidence" value="ECO:0007669"/>
    <property type="project" value="InterPro"/>
</dbReference>
<dbReference type="HAMAP" id="MF_00911">
    <property type="entry name" value="FtsQ_subfam"/>
    <property type="match status" value="1"/>
</dbReference>
<feature type="region of interest" description="Disordered" evidence="9">
    <location>
        <begin position="1"/>
        <end position="34"/>
    </location>
</feature>
<organism evidence="11 12">
    <name type="scientific">Blastococcus aurantiacus</name>
    <dbReference type="NCBI Taxonomy" id="1550231"/>
    <lineage>
        <taxon>Bacteria</taxon>
        <taxon>Bacillati</taxon>
        <taxon>Actinomycetota</taxon>
        <taxon>Actinomycetes</taxon>
        <taxon>Geodermatophilales</taxon>
        <taxon>Geodermatophilaceae</taxon>
        <taxon>Blastococcus</taxon>
    </lineage>
</organism>
<evidence type="ECO:0000256" key="9">
    <source>
        <dbReference type="SAM" id="MobiDB-lite"/>
    </source>
</evidence>
<keyword evidence="5 8" id="KW-1133">Transmembrane helix</keyword>
<evidence type="ECO:0000256" key="8">
    <source>
        <dbReference type="HAMAP-Rule" id="MF_00911"/>
    </source>
</evidence>
<dbReference type="PROSITE" id="PS51779">
    <property type="entry name" value="POTRA"/>
    <property type="match status" value="1"/>
</dbReference>
<dbReference type="InterPro" id="IPR005548">
    <property type="entry name" value="Cell_div_FtsQ/DivIB_C"/>
</dbReference>
<keyword evidence="4 8" id="KW-0812">Transmembrane</keyword>
<evidence type="ECO:0000256" key="5">
    <source>
        <dbReference type="ARBA" id="ARBA00022989"/>
    </source>
</evidence>
<feature type="domain" description="POTRA" evidence="10">
    <location>
        <begin position="64"/>
        <end position="132"/>
    </location>
</feature>
<dbReference type="GO" id="GO:0032153">
    <property type="term" value="C:cell division site"/>
    <property type="evidence" value="ECO:0007669"/>
    <property type="project" value="UniProtKB-UniRule"/>
</dbReference>
<evidence type="ECO:0000256" key="2">
    <source>
        <dbReference type="ARBA" id="ARBA00022475"/>
    </source>
</evidence>
<proteinExistence type="inferred from homology"/>
<dbReference type="GO" id="GO:0005886">
    <property type="term" value="C:plasma membrane"/>
    <property type="evidence" value="ECO:0007669"/>
    <property type="project" value="UniProtKB-SubCell"/>
</dbReference>
<reference evidence="12" key="1">
    <citation type="submission" date="2016-10" db="EMBL/GenBank/DDBJ databases">
        <authorList>
            <person name="Varghese N."/>
            <person name="Submissions S."/>
        </authorList>
    </citation>
    <scope>NUCLEOTIDE SEQUENCE [LARGE SCALE GENOMIC DNA]</scope>
    <source>
        <strain evidence="12">DSM 44268</strain>
    </source>
</reference>
<dbReference type="InterPro" id="IPR050487">
    <property type="entry name" value="FtsQ_DivIB"/>
</dbReference>
<evidence type="ECO:0000259" key="10">
    <source>
        <dbReference type="PROSITE" id="PS51779"/>
    </source>
</evidence>
<sequence length="263" mass="27501">MSRTGTTTRDRGSSRRTSGRRASAPVTPLRNRRHHPRRRGAVLLGVGLVVLALLGWALWSGPLLAVRSVQVDGATTLPAALVREAAGIEDGRSLLRVDVDAARDAVAELPQVESVTVTRGWPSRVVITLVERTPLAVVGEAGRRSLLDERGVVFDTVTGEPPAGVVPLSVRDPGPEDEATRAALGAIAALPDPVREQVAEAAAENAESVALTLKDGTVVRWGGADESGKKAEILAALLDELAAESLEPAGELDISVPSAVVVR</sequence>
<evidence type="ECO:0000256" key="7">
    <source>
        <dbReference type="ARBA" id="ARBA00023306"/>
    </source>
</evidence>
<dbReference type="InterPro" id="IPR034746">
    <property type="entry name" value="POTRA"/>
</dbReference>
<feature type="transmembrane region" description="Helical" evidence="8">
    <location>
        <begin position="40"/>
        <end position="59"/>
    </location>
</feature>
<dbReference type="GO" id="GO:0043093">
    <property type="term" value="P:FtsZ-dependent cytokinesis"/>
    <property type="evidence" value="ECO:0007669"/>
    <property type="project" value="UniProtKB-UniRule"/>
</dbReference>
<dbReference type="Gene3D" id="3.10.20.310">
    <property type="entry name" value="membrane protein fhac"/>
    <property type="match status" value="1"/>
</dbReference>
<evidence type="ECO:0000256" key="3">
    <source>
        <dbReference type="ARBA" id="ARBA00022618"/>
    </source>
</evidence>
<comment type="similarity">
    <text evidence="8">Belongs to the FtsQ/DivIB family. FtsQ subfamily.</text>
</comment>
<dbReference type="InterPro" id="IPR013685">
    <property type="entry name" value="POTRA_FtsQ_type"/>
</dbReference>
<evidence type="ECO:0000256" key="6">
    <source>
        <dbReference type="ARBA" id="ARBA00023136"/>
    </source>
</evidence>
<keyword evidence="12" id="KW-1185">Reference proteome</keyword>
<dbReference type="Pfam" id="PF03799">
    <property type="entry name" value="FtsQ_DivIB_C"/>
    <property type="match status" value="1"/>
</dbReference>
<dbReference type="Pfam" id="PF08478">
    <property type="entry name" value="POTRA_1"/>
    <property type="match status" value="1"/>
</dbReference>
<dbReference type="InterPro" id="IPR026579">
    <property type="entry name" value="FtsQ"/>
</dbReference>
<accession>A0A1G7M2E5</accession>
<evidence type="ECO:0000256" key="4">
    <source>
        <dbReference type="ARBA" id="ARBA00022692"/>
    </source>
</evidence>
<keyword evidence="6 8" id="KW-0472">Membrane</keyword>
<keyword evidence="7 8" id="KW-0131">Cell cycle</keyword>
<dbReference type="Proteomes" id="UP000199406">
    <property type="component" value="Unassembled WGS sequence"/>
</dbReference>
<dbReference type="PANTHER" id="PTHR37820">
    <property type="entry name" value="CELL DIVISION PROTEIN DIVIB"/>
    <property type="match status" value="1"/>
</dbReference>
<dbReference type="AlphaFoldDB" id="A0A1G7M2E5"/>
<gene>
    <name evidence="8" type="primary">ftsQ</name>
    <name evidence="11" type="ORF">SAMN05660662_2636</name>
</gene>
<dbReference type="RefSeq" id="WP_176946357.1">
    <property type="nucleotide sequence ID" value="NZ_FNBT01000004.1"/>
</dbReference>
<protein>
    <recommendedName>
        <fullName evidence="8">Cell division protein FtsQ</fullName>
    </recommendedName>
</protein>
<comment type="subcellular location">
    <subcellularLocation>
        <location evidence="8">Cell membrane</location>
        <topology evidence="8">Single-pass type II membrane protein</topology>
    </subcellularLocation>
    <subcellularLocation>
        <location evidence="1">Membrane</location>
    </subcellularLocation>
    <text evidence="8">Localizes to the division septum.</text>
</comment>
<keyword evidence="3 8" id="KW-0132">Cell division</keyword>